<name>A0ABS4DFW3_9CHLR</name>
<comment type="caution">
    <text evidence="4">The sequence shown here is derived from an EMBL/GenBank/DDBJ whole genome shotgun (WGS) entry which is preliminary data.</text>
</comment>
<keyword evidence="1" id="KW-0479">Metal-binding</keyword>
<keyword evidence="1" id="KW-0862">Zinc</keyword>
<feature type="region of interest" description="Disordered" evidence="2">
    <location>
        <begin position="314"/>
        <end position="360"/>
    </location>
</feature>
<evidence type="ECO:0000256" key="1">
    <source>
        <dbReference type="PROSITE-ProRule" id="PRU00325"/>
    </source>
</evidence>
<dbReference type="EMBL" id="SIJK02000064">
    <property type="protein sequence ID" value="MBP1468325.1"/>
    <property type="molecule type" value="Genomic_DNA"/>
</dbReference>
<dbReference type="PANTHER" id="PTHR22619:SF1">
    <property type="entry name" value="ZINC FINGER SWIM DOMAIN-CONTAINING PROTEIN 8"/>
    <property type="match status" value="1"/>
</dbReference>
<dbReference type="RefSeq" id="WP_135480966.1">
    <property type="nucleotide sequence ID" value="NZ_SIJK02000064.1"/>
</dbReference>
<dbReference type="PROSITE" id="PS50966">
    <property type="entry name" value="ZF_SWIM"/>
    <property type="match status" value="1"/>
</dbReference>
<keyword evidence="1" id="KW-0863">Zinc-finger</keyword>
<evidence type="ECO:0000313" key="4">
    <source>
        <dbReference type="EMBL" id="MBP1468325.1"/>
    </source>
</evidence>
<dbReference type="Pfam" id="PF04434">
    <property type="entry name" value="SWIM"/>
    <property type="match status" value="1"/>
</dbReference>
<feature type="compositionally biased region" description="Acidic residues" evidence="2">
    <location>
        <begin position="326"/>
        <end position="351"/>
    </location>
</feature>
<feature type="domain" description="SWIM-type" evidence="3">
    <location>
        <begin position="55"/>
        <end position="92"/>
    </location>
</feature>
<reference evidence="4 5" key="1">
    <citation type="submission" date="2021-03" db="EMBL/GenBank/DDBJ databases">
        <authorList>
            <person name="Grouzdev D.S."/>
        </authorList>
    </citation>
    <scope>NUCLEOTIDE SEQUENCE [LARGE SCALE GENOMIC DNA]</scope>
    <source>
        <strain evidence="4 5">M50-1</strain>
    </source>
</reference>
<sequence>MTIIPGLSEQVIRRHAAGEMFSRGEDYVREGMVAGLTLHEGVLEALVHGSQYDPYRVRVTFDAGGLVAATCTCPAAAHAWCKHMVAALLVALRQPESVQVAPSLAALLESLDREQLMGLLLRMVARQPDLADMLAGEVAATQSATPPRAAPARPPIDVGPIQRQVRTLLRASYRDYNDYYDDGPSSMITEGMGDILNQIRGFVEGGDSANALSLLQAITEECRAGQYAFDDSYDTLDPVFDNLGELWAEALLVADLRPDELEEWAEQLAEWADDTADYGNDHGLRLAMKAALEGWHDPLIVRALRGEPVLTPAPRVVEVGEREASEADEGSDGDDDDENESLDDKDEEWDEAPLTTVRASATAPRPKLALIRLRILERQGRLEDYLNLAAAYELHRERALMLAHLGRAEEAVTAGIATLASAADALALAMALREGGALDAALRVAEHGLGLDGLRGALGDWLASFAPGLGRPDLALRAAEVACASEPSMARYLAARELAGEDWPELRARLLDQLRKGAGGWIGSRAQAEIFLHEGLIDDAIKVAERNSYGVLELVMDAAITTRPQWVIKKAIAQAVPIMNGGKAQHYDRAVNWLRRARDAYRAAGQADAWERYLAEVRAIHGRKYKLMGLLKEL</sequence>
<accession>A0ABS4DFW3</accession>
<dbReference type="Proteomes" id="UP001193081">
    <property type="component" value="Unassembled WGS sequence"/>
</dbReference>
<proteinExistence type="predicted"/>
<keyword evidence="5" id="KW-1185">Reference proteome</keyword>
<dbReference type="InterPro" id="IPR007527">
    <property type="entry name" value="Znf_SWIM"/>
</dbReference>
<gene>
    <name evidence="4" type="ORF">EYB53_021620</name>
</gene>
<evidence type="ECO:0000313" key="5">
    <source>
        <dbReference type="Proteomes" id="UP001193081"/>
    </source>
</evidence>
<organism evidence="4 5">
    <name type="scientific">Candidatus Chloroploca mongolica</name>
    <dbReference type="NCBI Taxonomy" id="2528176"/>
    <lineage>
        <taxon>Bacteria</taxon>
        <taxon>Bacillati</taxon>
        <taxon>Chloroflexota</taxon>
        <taxon>Chloroflexia</taxon>
        <taxon>Chloroflexales</taxon>
        <taxon>Chloroflexineae</taxon>
        <taxon>Oscillochloridaceae</taxon>
        <taxon>Candidatus Chloroploca</taxon>
    </lineage>
</organism>
<dbReference type="PANTHER" id="PTHR22619">
    <property type="entry name" value="ZINC FINGER SWIM DOMAIN CONTAINING PROTEIN 4, 5, 6"/>
    <property type="match status" value="1"/>
</dbReference>
<protein>
    <submittedName>
        <fullName evidence="4">SWIM zinc finger domain-containing protein</fullName>
    </submittedName>
</protein>
<evidence type="ECO:0000256" key="2">
    <source>
        <dbReference type="SAM" id="MobiDB-lite"/>
    </source>
</evidence>
<evidence type="ECO:0000259" key="3">
    <source>
        <dbReference type="PROSITE" id="PS50966"/>
    </source>
</evidence>